<evidence type="ECO:0000259" key="3">
    <source>
        <dbReference type="Pfam" id="PF01833"/>
    </source>
</evidence>
<keyword evidence="5" id="KW-1185">Reference proteome</keyword>
<evidence type="ECO:0000313" key="4">
    <source>
        <dbReference type="EMBL" id="NLR93806.1"/>
    </source>
</evidence>
<evidence type="ECO:0000256" key="1">
    <source>
        <dbReference type="ARBA" id="ARBA00023180"/>
    </source>
</evidence>
<feature type="chain" id="PRO_5031450489" description="IPT/TIG domain-containing protein" evidence="2">
    <location>
        <begin position="28"/>
        <end position="607"/>
    </location>
</feature>
<reference evidence="4 5" key="1">
    <citation type="submission" date="2020-04" db="EMBL/GenBank/DDBJ databases">
        <title>Flammeovirga sp. SR4, a novel species isolated from seawater.</title>
        <authorList>
            <person name="Wang X."/>
        </authorList>
    </citation>
    <scope>NUCLEOTIDE SEQUENCE [LARGE SCALE GENOMIC DNA]</scope>
    <source>
        <strain evidence="4 5">SR4</strain>
    </source>
</reference>
<dbReference type="Gene3D" id="2.60.40.10">
    <property type="entry name" value="Immunoglobulins"/>
    <property type="match status" value="4"/>
</dbReference>
<feature type="domain" description="IPT/TIG" evidence="3">
    <location>
        <begin position="432"/>
        <end position="507"/>
    </location>
</feature>
<dbReference type="InterPro" id="IPR052014">
    <property type="entry name" value="Dictyostelium_Tiger"/>
</dbReference>
<dbReference type="Proteomes" id="UP000585050">
    <property type="component" value="Unassembled WGS sequence"/>
</dbReference>
<dbReference type="PANTHER" id="PTHR31341">
    <property type="entry name" value="IPT/TIG DOMAIN-CONTAINING PROTEIN-RELATED-RELATED"/>
    <property type="match status" value="1"/>
</dbReference>
<dbReference type="AlphaFoldDB" id="A0A7X8SP51"/>
<evidence type="ECO:0000256" key="2">
    <source>
        <dbReference type="SAM" id="SignalP"/>
    </source>
</evidence>
<sequence length="607" mass="65409">MNNSLTSNFLYGLLLSLFLLNHSPINAQNASNCTDENIQNRLDEGESPFEIFQSCPGIQLSQIYGKYYLGKYPIAYLDTLKGNGFITTDSRVTKIGASWVTVKASMDSASINVPGTSSAIGTGVLNTALIIAKYGITGSYFQDSTYSYAALLAYNYSKETGGNWFLPSSDEMAAIVQNVINPSGQMGALCPRPGPSPFTGSQCNFAYWTSTQQNINPSGYFNKAYIVDCMGNIIPDGEATTFETNKSSPYLIRLGCNFSSGRIPQITSISPDTVRTGENITVTGLNFNPYDNALIFANGVVARSISSTTTSAVFSVPDNARSGQVKLTISKKSSFYSEQSLTILPVPEITSMPSTGMINQNIIISGKNFSSNNDDNQVTFSGVSMPVTPISSTENSITVTIPLGTKEGFVHVISNGIRSTRSLNKLQITPLNISLNTTSIRENRTLTITGNGFSDNINENKVYFTGGAEATPSTVSTNRLTVTVPKEAKSGTLYVISNGVQSINSAPLDIIHRPEISYFTPQSGSSGELLTITANNLEVDKSVNRYVIFYQNDVQKGSALATYSNSTTLQSTVPQGLAPGKYKMSISIDNWSSEKSESEFTVGNNDY</sequence>
<keyword evidence="2" id="KW-0732">Signal</keyword>
<feature type="domain" description="IPT/TIG" evidence="3">
    <location>
        <begin position="347"/>
        <end position="410"/>
    </location>
</feature>
<feature type="domain" description="IPT/TIG" evidence="3">
    <location>
        <begin position="514"/>
        <end position="593"/>
    </location>
</feature>
<organism evidence="4 5">
    <name type="scientific">Flammeovirga agarivorans</name>
    <dbReference type="NCBI Taxonomy" id="2726742"/>
    <lineage>
        <taxon>Bacteria</taxon>
        <taxon>Pseudomonadati</taxon>
        <taxon>Bacteroidota</taxon>
        <taxon>Cytophagia</taxon>
        <taxon>Cytophagales</taxon>
        <taxon>Flammeovirgaceae</taxon>
        <taxon>Flammeovirga</taxon>
    </lineage>
</organism>
<accession>A0A7X8SP51</accession>
<feature type="domain" description="IPT/TIG" evidence="3">
    <location>
        <begin position="264"/>
        <end position="339"/>
    </location>
</feature>
<dbReference type="CDD" id="cd00102">
    <property type="entry name" value="IPT"/>
    <property type="match status" value="2"/>
</dbReference>
<keyword evidence="1" id="KW-0325">Glycoprotein</keyword>
<proteinExistence type="predicted"/>
<dbReference type="InterPro" id="IPR002909">
    <property type="entry name" value="IPT_dom"/>
</dbReference>
<name>A0A7X8SP51_9BACT</name>
<evidence type="ECO:0000313" key="5">
    <source>
        <dbReference type="Proteomes" id="UP000585050"/>
    </source>
</evidence>
<dbReference type="Pfam" id="PF01833">
    <property type="entry name" value="TIG"/>
    <property type="match status" value="4"/>
</dbReference>
<dbReference type="EMBL" id="JABAIL010000008">
    <property type="protein sequence ID" value="NLR93806.1"/>
    <property type="molecule type" value="Genomic_DNA"/>
</dbReference>
<comment type="caution">
    <text evidence="4">The sequence shown here is derived from an EMBL/GenBank/DDBJ whole genome shotgun (WGS) entry which is preliminary data.</text>
</comment>
<gene>
    <name evidence="4" type="ORF">HGP29_21580</name>
</gene>
<dbReference type="InterPro" id="IPR014756">
    <property type="entry name" value="Ig_E-set"/>
</dbReference>
<dbReference type="RefSeq" id="WP_168884519.1">
    <property type="nucleotide sequence ID" value="NZ_JABAIL010000008.1"/>
</dbReference>
<feature type="signal peptide" evidence="2">
    <location>
        <begin position="1"/>
        <end position="27"/>
    </location>
</feature>
<dbReference type="SUPFAM" id="SSF81296">
    <property type="entry name" value="E set domains"/>
    <property type="match status" value="4"/>
</dbReference>
<protein>
    <recommendedName>
        <fullName evidence="3">IPT/TIG domain-containing protein</fullName>
    </recommendedName>
</protein>
<dbReference type="InterPro" id="IPR013783">
    <property type="entry name" value="Ig-like_fold"/>
</dbReference>